<feature type="non-terminal residue" evidence="13">
    <location>
        <position position="1"/>
    </location>
</feature>
<feature type="domain" description="Transcription factor TFIIIC triple barrel" evidence="12">
    <location>
        <begin position="22"/>
        <end position="113"/>
    </location>
</feature>
<proteinExistence type="evidence at transcript level"/>
<dbReference type="Gene3D" id="2.60.40.4370">
    <property type="match status" value="1"/>
</dbReference>
<evidence type="ECO:0000256" key="9">
    <source>
        <dbReference type="ARBA" id="ARBA00078626"/>
    </source>
</evidence>
<evidence type="ECO:0000256" key="8">
    <source>
        <dbReference type="ARBA" id="ARBA00069552"/>
    </source>
</evidence>
<dbReference type="PANTHER" id="PTHR21860">
    <property type="entry name" value="TRANSCRIPTION INITIATION FACTOR IIIC TFIIIC , POLYPEPTIDE 6-RELATED"/>
    <property type="match status" value="1"/>
</dbReference>
<keyword evidence="2" id="KW-0238">DNA-binding</keyword>
<evidence type="ECO:0000256" key="11">
    <source>
        <dbReference type="SAM" id="MobiDB-lite"/>
    </source>
</evidence>
<evidence type="ECO:0000256" key="2">
    <source>
        <dbReference type="ARBA" id="ARBA00023125"/>
    </source>
</evidence>
<evidence type="ECO:0000256" key="4">
    <source>
        <dbReference type="ARBA" id="ARBA00023242"/>
    </source>
</evidence>
<evidence type="ECO:0000256" key="1">
    <source>
        <dbReference type="ARBA" id="ARBA00004123"/>
    </source>
</evidence>
<dbReference type="InterPro" id="IPR042771">
    <property type="entry name" value="GTF3C6-like"/>
</dbReference>
<dbReference type="FunFam" id="2.60.40.4370:FF:000001">
    <property type="entry name" value="general transcription factor 3C polypeptide 6"/>
    <property type="match status" value="1"/>
</dbReference>
<name>V9L893_CALMI</name>
<dbReference type="GO" id="GO:0003677">
    <property type="term" value="F:DNA binding"/>
    <property type="evidence" value="ECO:0007669"/>
    <property type="project" value="UniProtKB-KW"/>
</dbReference>
<protein>
    <recommendedName>
        <fullName evidence="8">General transcription factor 3C polypeptide 6</fullName>
    </recommendedName>
    <alternativeName>
        <fullName evidence="10">Transcription factor IIIC 35 kDa subunit</fullName>
    </alternativeName>
    <alternativeName>
        <fullName evidence="9">Transcription factor IIIC subunit 6</fullName>
    </alternativeName>
</protein>
<evidence type="ECO:0000313" key="13">
    <source>
        <dbReference type="EMBL" id="AFP08028.1"/>
    </source>
</evidence>
<feature type="compositionally biased region" description="Gly residues" evidence="11">
    <location>
        <begin position="155"/>
        <end position="164"/>
    </location>
</feature>
<evidence type="ECO:0000256" key="6">
    <source>
        <dbReference type="ARBA" id="ARBA00061245"/>
    </source>
</evidence>
<dbReference type="GO" id="GO:0005634">
    <property type="term" value="C:nucleus"/>
    <property type="evidence" value="ECO:0007669"/>
    <property type="project" value="UniProtKB-SubCell"/>
</dbReference>
<organism evidence="13">
    <name type="scientific">Callorhinchus milii</name>
    <name type="common">Ghost shark</name>
    <dbReference type="NCBI Taxonomy" id="7868"/>
    <lineage>
        <taxon>Eukaryota</taxon>
        <taxon>Metazoa</taxon>
        <taxon>Chordata</taxon>
        <taxon>Craniata</taxon>
        <taxon>Vertebrata</taxon>
        <taxon>Chondrichthyes</taxon>
        <taxon>Holocephali</taxon>
        <taxon>Chimaeriformes</taxon>
        <taxon>Callorhinchidae</taxon>
        <taxon>Callorhinchus</taxon>
    </lineage>
</organism>
<evidence type="ECO:0000256" key="7">
    <source>
        <dbReference type="ARBA" id="ARBA00065088"/>
    </source>
</evidence>
<accession>V9L893</accession>
<comment type="subcellular location">
    <subcellularLocation>
        <location evidence="1">Nucleus</location>
    </subcellularLocation>
</comment>
<keyword evidence="4" id="KW-0539">Nucleus</keyword>
<evidence type="ECO:0000256" key="5">
    <source>
        <dbReference type="ARBA" id="ARBA00057927"/>
    </source>
</evidence>
<dbReference type="GO" id="GO:0006383">
    <property type="term" value="P:transcription by RNA polymerase III"/>
    <property type="evidence" value="ECO:0007669"/>
    <property type="project" value="InterPro"/>
</dbReference>
<dbReference type="Pfam" id="PF10419">
    <property type="entry name" value="TFIIIC_sub6"/>
    <property type="match status" value="1"/>
</dbReference>
<sequence>GAGDQPPTLRSIAGTGTVMAAQEDQLLVVELSGIIDPDFLLKCQNKCKIVGIDTDQPVIQVDRCVFAGEYEDVLGTCIIFEEDSEHDPEAEDKPLLKYKCHTAKKLLMKRTFLSDKEGDESAGGVEYLKLNDNEFTRRAGLICNFLTSRKRGEGSGHGVQGGHGSSPTRCRKTSNQDSGSEDEANGSEHSEVGSLTPETPGDAVALDVSEH</sequence>
<evidence type="ECO:0000256" key="3">
    <source>
        <dbReference type="ARBA" id="ARBA00023163"/>
    </source>
</evidence>
<comment type="function">
    <text evidence="5">Involved in RNA polymerase III-mediated transcription. Integral, tightly associated component of the DNA-binding TFIIIC2 subcomplex that directly binds tRNA and virus-associated RNA promoters.</text>
</comment>
<dbReference type="InterPro" id="IPR019481">
    <property type="entry name" value="TFIIIC_triple_barrel"/>
</dbReference>
<comment type="subunit">
    <text evidence="7">Part of the TFIIIC subcomplex TFIIIC2, consisting of six subunits, GTF3C1, GTF3C2, GTF3C3, GTF3C4, GTF3C5 and GTF3C6. Interacts with GTF3C4 and GTF3C5.</text>
</comment>
<feature type="region of interest" description="Disordered" evidence="11">
    <location>
        <begin position="152"/>
        <end position="211"/>
    </location>
</feature>
<evidence type="ECO:0000259" key="12">
    <source>
        <dbReference type="Pfam" id="PF10419"/>
    </source>
</evidence>
<keyword evidence="3" id="KW-0804">Transcription</keyword>
<reference evidence="13" key="1">
    <citation type="journal article" date="2014" name="Nature">
        <title>Elephant shark genome provides unique insights into gnathostome evolution.</title>
        <authorList>
            <consortium name="International Elephant Shark Genome Sequencing Consortium"/>
            <person name="Venkatesh B."/>
            <person name="Lee A.P."/>
            <person name="Ravi V."/>
            <person name="Maurya A.K."/>
            <person name="Lian M.M."/>
            <person name="Swann J.B."/>
            <person name="Ohta Y."/>
            <person name="Flajnik M.F."/>
            <person name="Sutoh Y."/>
            <person name="Kasahara M."/>
            <person name="Hoon S."/>
            <person name="Gangu V."/>
            <person name="Roy S.W."/>
            <person name="Irimia M."/>
            <person name="Korzh V."/>
            <person name="Kondrychyn I."/>
            <person name="Lim Z.W."/>
            <person name="Tay B.H."/>
            <person name="Tohari S."/>
            <person name="Kong K.W."/>
            <person name="Ho S."/>
            <person name="Lorente-Galdos B."/>
            <person name="Quilez J."/>
            <person name="Marques-Bonet T."/>
            <person name="Raney B.J."/>
            <person name="Ingham P.W."/>
            <person name="Tay A."/>
            <person name="Hillier L.W."/>
            <person name="Minx P."/>
            <person name="Boehm T."/>
            <person name="Wilson R.K."/>
            <person name="Brenner S."/>
            <person name="Warren W.C."/>
        </authorList>
    </citation>
    <scope>NUCLEOTIDE SEQUENCE</scope>
    <source>
        <tissue evidence="13">Gills</tissue>
    </source>
</reference>
<evidence type="ECO:0000256" key="10">
    <source>
        <dbReference type="ARBA" id="ARBA00079095"/>
    </source>
</evidence>
<dbReference type="EMBL" id="JW875511">
    <property type="protein sequence ID" value="AFP08028.1"/>
    <property type="molecule type" value="mRNA"/>
</dbReference>
<dbReference type="GO" id="GO:0000127">
    <property type="term" value="C:transcription factor TFIIIC complex"/>
    <property type="evidence" value="ECO:0007669"/>
    <property type="project" value="TreeGrafter"/>
</dbReference>
<dbReference type="PANTHER" id="PTHR21860:SF2">
    <property type="entry name" value="GENERAL TRANSCRIPTION FACTOR 3C POLYPEPTIDE 6"/>
    <property type="match status" value="1"/>
</dbReference>
<comment type="similarity">
    <text evidence="6">Belongs to the TFIIIC subunit 6 family.</text>
</comment>
<dbReference type="AlphaFoldDB" id="V9L893"/>